<organism evidence="2">
    <name type="scientific">uncultured Acidimicrobiales bacterium</name>
    <dbReference type="NCBI Taxonomy" id="310071"/>
    <lineage>
        <taxon>Bacteria</taxon>
        <taxon>Bacillati</taxon>
        <taxon>Actinomycetota</taxon>
        <taxon>Acidimicrobiia</taxon>
        <taxon>Acidimicrobiales</taxon>
        <taxon>environmental samples</taxon>
    </lineage>
</organism>
<accession>A0A6J4IIA1</accession>
<gene>
    <name evidence="2" type="ORF">AVDCRST_MAG10-2328</name>
</gene>
<evidence type="ECO:0000313" key="2">
    <source>
        <dbReference type="EMBL" id="CAA9252463.1"/>
    </source>
</evidence>
<sequence length="142" mass="15846">GRPHCKCRLARGSVRGKRHRVGGDQRAVHRGRRDLGGPHRGVGREDEPGGAARGRPLGLLLHGPLQRAEHAGPSPDPPRGPGHLHVRARQRGHHHGPRRHRRGPRGRRGRLPRGPRRGHRLLPGVQRPPGQRRHPGRRHARL</sequence>
<feature type="region of interest" description="Disordered" evidence="1">
    <location>
        <begin position="1"/>
        <end position="142"/>
    </location>
</feature>
<feature type="compositionally biased region" description="Basic and acidic residues" evidence="1">
    <location>
        <begin position="21"/>
        <end position="47"/>
    </location>
</feature>
<feature type="non-terminal residue" evidence="2">
    <location>
        <position position="1"/>
    </location>
</feature>
<name>A0A6J4IIA1_9ACTN</name>
<feature type="compositionally biased region" description="Basic residues" evidence="1">
    <location>
        <begin position="130"/>
        <end position="142"/>
    </location>
</feature>
<reference evidence="2" key="1">
    <citation type="submission" date="2020-02" db="EMBL/GenBank/DDBJ databases">
        <authorList>
            <person name="Meier V. D."/>
        </authorList>
    </citation>
    <scope>NUCLEOTIDE SEQUENCE</scope>
    <source>
        <strain evidence="2">AVDCRST_MAG10</strain>
    </source>
</reference>
<evidence type="ECO:0000256" key="1">
    <source>
        <dbReference type="SAM" id="MobiDB-lite"/>
    </source>
</evidence>
<proteinExistence type="predicted"/>
<dbReference type="AlphaFoldDB" id="A0A6J4IIA1"/>
<feature type="compositionally biased region" description="Low complexity" evidence="1">
    <location>
        <begin position="49"/>
        <end position="66"/>
    </location>
</feature>
<feature type="compositionally biased region" description="Basic residues" evidence="1">
    <location>
        <begin position="82"/>
        <end position="120"/>
    </location>
</feature>
<feature type="compositionally biased region" description="Basic residues" evidence="1">
    <location>
        <begin position="1"/>
        <end position="20"/>
    </location>
</feature>
<protein>
    <submittedName>
        <fullName evidence="2">Uncharacterized protein</fullName>
    </submittedName>
</protein>
<dbReference type="EMBL" id="CADCTB010000143">
    <property type="protein sequence ID" value="CAA9252463.1"/>
    <property type="molecule type" value="Genomic_DNA"/>
</dbReference>
<feature type="non-terminal residue" evidence="2">
    <location>
        <position position="142"/>
    </location>
</feature>